<dbReference type="SUPFAM" id="SSF46689">
    <property type="entry name" value="Homeodomain-like"/>
    <property type="match status" value="1"/>
</dbReference>
<reference evidence="6" key="1">
    <citation type="submission" date="2011-03" db="EMBL/GenBank/DDBJ databases">
        <title>Complete sequence of Sphingobacterium sp. 21.</title>
        <authorList>
            <consortium name="US DOE Joint Genome Institute"/>
            <person name="Lucas S."/>
            <person name="Copeland A."/>
            <person name="Lapidus A."/>
            <person name="Cheng J.-F."/>
            <person name="Goodwin L."/>
            <person name="Pitluck S."/>
            <person name="Davenport K."/>
            <person name="Detter J.C."/>
            <person name="Han C."/>
            <person name="Tapia R."/>
            <person name="Land M."/>
            <person name="Hauser L."/>
            <person name="Kyrpides N."/>
            <person name="Ivanova N."/>
            <person name="Ovchinnikova G."/>
            <person name="Pagani I."/>
            <person name="Siebers A.K."/>
            <person name="Allgaier M."/>
            <person name="Thelen M.P."/>
            <person name="Hugenholtz P."/>
            <person name="Woyke T."/>
        </authorList>
    </citation>
    <scope>NUCLEOTIDE SEQUENCE</scope>
    <source>
        <strain evidence="6">21</strain>
    </source>
</reference>
<dbReference type="GO" id="GO:0003677">
    <property type="term" value="F:DNA binding"/>
    <property type="evidence" value="ECO:0007669"/>
    <property type="project" value="UniProtKB-KW"/>
</dbReference>
<dbReference type="InterPro" id="IPR011075">
    <property type="entry name" value="TetR_C"/>
</dbReference>
<dbReference type="PATRIC" id="fig|743722.3.peg.1965"/>
<dbReference type="Pfam" id="PF16925">
    <property type="entry name" value="TetR_C_13"/>
    <property type="match status" value="1"/>
</dbReference>
<keyword evidence="2" id="KW-0238">DNA-binding</keyword>
<keyword evidence="1" id="KW-0805">Transcription regulation</keyword>
<proteinExistence type="predicted"/>
<dbReference type="InterPro" id="IPR036271">
    <property type="entry name" value="Tet_transcr_reg_TetR-rel_C_sf"/>
</dbReference>
<dbReference type="SUPFAM" id="SSF48498">
    <property type="entry name" value="Tetracyclin repressor-like, C-terminal domain"/>
    <property type="match status" value="1"/>
</dbReference>
<keyword evidence="3" id="KW-0804">Transcription</keyword>
<evidence type="ECO:0000259" key="5">
    <source>
        <dbReference type="Pfam" id="PF16925"/>
    </source>
</evidence>
<dbReference type="EMBL" id="CP002584">
    <property type="protein sequence ID" value="ADZ78404.1"/>
    <property type="molecule type" value="Genomic_DNA"/>
</dbReference>
<evidence type="ECO:0000313" key="6">
    <source>
        <dbReference type="EMBL" id="ADZ78404.1"/>
    </source>
</evidence>
<evidence type="ECO:0000256" key="3">
    <source>
        <dbReference type="ARBA" id="ARBA00023163"/>
    </source>
</evidence>
<sequence>MVKYLYLQSQKENKMAGRPKIYDEEAVLDKAIGVFWEKGYENASADDLLKAMGIGKGSFYFAFKGGKQELFEKSMKRVADQYFRDFRKAVMSCENPVQLIREFFFSLAGAESPVGERGCYFGNALVQISESDAGLKTVAAESLGLLESIFQEAMVRGKELGLLKSSYEPALLATYLINLWNGFNVTKRMVTDPEKRLALMKMNLEPIQ</sequence>
<dbReference type="AlphaFoldDB" id="F4C977"/>
<dbReference type="HOGENOM" id="CLU_069356_28_0_10"/>
<evidence type="ECO:0000259" key="4">
    <source>
        <dbReference type="Pfam" id="PF00440"/>
    </source>
</evidence>
<gene>
    <name evidence="6" type="ordered locus">Sph21_1842</name>
</gene>
<protein>
    <submittedName>
        <fullName evidence="6">Regulatory protein TetR</fullName>
    </submittedName>
</protein>
<dbReference type="Pfam" id="PF00440">
    <property type="entry name" value="TetR_N"/>
    <property type="match status" value="1"/>
</dbReference>
<dbReference type="InterPro" id="IPR001647">
    <property type="entry name" value="HTH_TetR"/>
</dbReference>
<evidence type="ECO:0000256" key="2">
    <source>
        <dbReference type="ARBA" id="ARBA00023125"/>
    </source>
</evidence>
<dbReference type="Gene3D" id="1.10.10.60">
    <property type="entry name" value="Homeodomain-like"/>
    <property type="match status" value="1"/>
</dbReference>
<dbReference type="PANTHER" id="PTHR47506">
    <property type="entry name" value="TRANSCRIPTIONAL REGULATORY PROTEIN"/>
    <property type="match status" value="1"/>
</dbReference>
<feature type="domain" description="HTH tetR-type" evidence="4">
    <location>
        <begin position="28"/>
        <end position="72"/>
    </location>
</feature>
<evidence type="ECO:0000256" key="1">
    <source>
        <dbReference type="ARBA" id="ARBA00023015"/>
    </source>
</evidence>
<dbReference type="Gene3D" id="1.10.357.10">
    <property type="entry name" value="Tetracycline Repressor, domain 2"/>
    <property type="match status" value="1"/>
</dbReference>
<dbReference type="PANTHER" id="PTHR47506:SF1">
    <property type="entry name" value="HTH-TYPE TRANSCRIPTIONAL REGULATOR YJDC"/>
    <property type="match status" value="1"/>
</dbReference>
<dbReference type="STRING" id="743722.Sph21_1842"/>
<dbReference type="InterPro" id="IPR009057">
    <property type="entry name" value="Homeodomain-like_sf"/>
</dbReference>
<feature type="domain" description="Tetracyclin repressor-like C-terminal" evidence="5">
    <location>
        <begin position="107"/>
        <end position="195"/>
    </location>
</feature>
<organism evidence="6">
    <name type="scientific">Sphingobacterium sp. (strain 21)</name>
    <dbReference type="NCBI Taxonomy" id="743722"/>
    <lineage>
        <taxon>Bacteria</taxon>
        <taxon>Pseudomonadati</taxon>
        <taxon>Bacteroidota</taxon>
        <taxon>Sphingobacteriia</taxon>
        <taxon>Sphingobacteriales</taxon>
        <taxon>Sphingobacteriaceae</taxon>
        <taxon>Sphingobacterium</taxon>
    </lineage>
</organism>
<name>F4C977_SPHS2</name>
<dbReference type="eggNOG" id="COG1309">
    <property type="taxonomic scope" value="Bacteria"/>
</dbReference>
<accession>F4C977</accession>
<dbReference type="KEGG" id="shg:Sph21_1842"/>